<organism evidence="2 3">
    <name type="scientific">Paralvinella palmiformis</name>
    <dbReference type="NCBI Taxonomy" id="53620"/>
    <lineage>
        <taxon>Eukaryota</taxon>
        <taxon>Metazoa</taxon>
        <taxon>Spiralia</taxon>
        <taxon>Lophotrochozoa</taxon>
        <taxon>Annelida</taxon>
        <taxon>Polychaeta</taxon>
        <taxon>Sedentaria</taxon>
        <taxon>Canalipalpata</taxon>
        <taxon>Terebellida</taxon>
        <taxon>Terebelliformia</taxon>
        <taxon>Alvinellidae</taxon>
        <taxon>Paralvinella</taxon>
    </lineage>
</organism>
<keyword evidence="1" id="KW-0812">Transmembrane</keyword>
<evidence type="ECO:0000313" key="2">
    <source>
        <dbReference type="EMBL" id="KAK2140797.1"/>
    </source>
</evidence>
<dbReference type="Proteomes" id="UP001208570">
    <property type="component" value="Unassembled WGS sequence"/>
</dbReference>
<evidence type="ECO:0000256" key="1">
    <source>
        <dbReference type="SAM" id="Phobius"/>
    </source>
</evidence>
<evidence type="ECO:0000313" key="3">
    <source>
        <dbReference type="Proteomes" id="UP001208570"/>
    </source>
</evidence>
<feature type="transmembrane region" description="Helical" evidence="1">
    <location>
        <begin position="78"/>
        <end position="104"/>
    </location>
</feature>
<keyword evidence="3" id="KW-1185">Reference proteome</keyword>
<dbReference type="AlphaFoldDB" id="A0AAD9MP01"/>
<accession>A0AAD9MP01</accession>
<name>A0AAD9MP01_9ANNE</name>
<gene>
    <name evidence="2" type="ORF">LSH36_1244g00019</name>
</gene>
<protein>
    <submittedName>
        <fullName evidence="2">Uncharacterized protein</fullName>
    </submittedName>
</protein>
<reference evidence="2" key="1">
    <citation type="journal article" date="2023" name="Mol. Biol. Evol.">
        <title>Third-Generation Sequencing Reveals the Adaptive Role of the Epigenome in Three Deep-Sea Polychaetes.</title>
        <authorList>
            <person name="Perez M."/>
            <person name="Aroh O."/>
            <person name="Sun Y."/>
            <person name="Lan Y."/>
            <person name="Juniper S.K."/>
            <person name="Young C.R."/>
            <person name="Angers B."/>
            <person name="Qian P.Y."/>
        </authorList>
    </citation>
    <scope>NUCLEOTIDE SEQUENCE</scope>
    <source>
        <strain evidence="2">P08H-3</strain>
    </source>
</reference>
<comment type="caution">
    <text evidence="2">The sequence shown here is derived from an EMBL/GenBank/DDBJ whole genome shotgun (WGS) entry which is preliminary data.</text>
</comment>
<proteinExistence type="predicted"/>
<dbReference type="EMBL" id="JAODUP010001245">
    <property type="protein sequence ID" value="KAK2140797.1"/>
    <property type="molecule type" value="Genomic_DNA"/>
</dbReference>
<keyword evidence="1" id="KW-0472">Membrane</keyword>
<keyword evidence="1" id="KW-1133">Transmembrane helix</keyword>
<sequence length="298" mass="33314">MALIPPKQDLFARLAAKREENAVEANFPSYHFEECLFVISPSTAISVGYVMKSVVLKGDAIPTIFDKLESLSDSDKRAMIIAVATSMAMLAVISIILVIVFVVIKPCLVGCSEYWMLDDYRRNCSVIDEKCEKQIDKPPSNCSGLAVYYLYTCSESTFQRIDCYGLTATNYMTITYTYTKAASMTTPDSSFTNSTTIDNGRNRKGKSDVCSCRCHRVMTVLIVARRKNIESLESAGTSKYMTEPPKDYFYSICMDNTLNVFASLAVISNSGDSNDKQEIKPKTGRTAQLRPIRFFRIT</sequence>